<gene>
    <name evidence="3" type="ORF">EV199_3434</name>
</gene>
<dbReference type="OrthoDB" id="596403at2"/>
<comment type="caution">
    <text evidence="3">The sequence shown here is derived from an EMBL/GenBank/DDBJ whole genome shotgun (WGS) entry which is preliminary data.</text>
</comment>
<dbReference type="GO" id="GO:0005886">
    <property type="term" value="C:plasma membrane"/>
    <property type="evidence" value="ECO:0007669"/>
    <property type="project" value="TreeGrafter"/>
</dbReference>
<dbReference type="GO" id="GO:0090313">
    <property type="term" value="P:regulation of protein targeting to membrane"/>
    <property type="evidence" value="ECO:0007669"/>
    <property type="project" value="TreeGrafter"/>
</dbReference>
<dbReference type="PANTHER" id="PTHR30441">
    <property type="entry name" value="DUF748 DOMAIN-CONTAINING PROTEIN"/>
    <property type="match status" value="1"/>
</dbReference>
<evidence type="ECO:0000313" key="4">
    <source>
        <dbReference type="Proteomes" id="UP000293874"/>
    </source>
</evidence>
<accession>A0A4Q7MUA3</accession>
<evidence type="ECO:0000313" key="3">
    <source>
        <dbReference type="EMBL" id="RZS71529.1"/>
    </source>
</evidence>
<dbReference type="InterPro" id="IPR052894">
    <property type="entry name" value="AsmA-related"/>
</dbReference>
<keyword evidence="2" id="KW-0472">Membrane</keyword>
<keyword evidence="2" id="KW-1133">Transmembrane helix</keyword>
<dbReference type="EMBL" id="SGXA01000002">
    <property type="protein sequence ID" value="RZS71529.1"/>
    <property type="molecule type" value="Genomic_DNA"/>
</dbReference>
<dbReference type="RefSeq" id="WP_130542025.1">
    <property type="nucleotide sequence ID" value="NZ_CP042431.1"/>
</dbReference>
<evidence type="ECO:0000256" key="2">
    <source>
        <dbReference type="SAM" id="Phobius"/>
    </source>
</evidence>
<evidence type="ECO:0000256" key="1">
    <source>
        <dbReference type="SAM" id="MobiDB-lite"/>
    </source>
</evidence>
<feature type="region of interest" description="Disordered" evidence="1">
    <location>
        <begin position="1013"/>
        <end position="1049"/>
    </location>
</feature>
<dbReference type="PANTHER" id="PTHR30441:SF8">
    <property type="entry name" value="DUF748 DOMAIN-CONTAINING PROTEIN"/>
    <property type="match status" value="1"/>
</dbReference>
<reference evidence="3 4" key="1">
    <citation type="submission" date="2019-02" db="EMBL/GenBank/DDBJ databases">
        <title>Genomic Encyclopedia of Type Strains, Phase IV (KMG-IV): sequencing the most valuable type-strain genomes for metagenomic binning, comparative biology and taxonomic classification.</title>
        <authorList>
            <person name="Goeker M."/>
        </authorList>
    </citation>
    <scope>NUCLEOTIDE SEQUENCE [LARGE SCALE GENOMIC DNA]</scope>
    <source>
        <strain evidence="3 4">DSM 18116</strain>
    </source>
</reference>
<dbReference type="Proteomes" id="UP000293874">
    <property type="component" value="Unassembled WGS sequence"/>
</dbReference>
<protein>
    <submittedName>
        <fullName evidence="3">AsmA protein</fullName>
    </submittedName>
</protein>
<keyword evidence="4" id="KW-1185">Reference proteome</keyword>
<organism evidence="3 4">
    <name type="scientific">Pseudobacter ginsenosidimutans</name>
    <dbReference type="NCBI Taxonomy" id="661488"/>
    <lineage>
        <taxon>Bacteria</taxon>
        <taxon>Pseudomonadati</taxon>
        <taxon>Bacteroidota</taxon>
        <taxon>Chitinophagia</taxon>
        <taxon>Chitinophagales</taxon>
        <taxon>Chitinophagaceae</taxon>
        <taxon>Pseudobacter</taxon>
    </lineage>
</organism>
<dbReference type="AlphaFoldDB" id="A0A4Q7MUA3"/>
<proteinExistence type="predicted"/>
<feature type="compositionally biased region" description="Acidic residues" evidence="1">
    <location>
        <begin position="1027"/>
        <end position="1038"/>
    </location>
</feature>
<sequence length="1049" mass="117048">MRKWLLKRLMIAGCTLLGLILITFLLPYFFPEFVAKKIKIWSNKALATEVNFSKARLSFFNHFPSLTLTLHDFTLKGSAPFSNANLVAADEVALGIDLRSVFASQININQIFLDKGKIDIQISEDGQPNYNVYKAEPDTATVTTNVDSAGASLKLENIHLDETELVYNDRSLPLTVTAKGFHYTGSGDLSKAIFDLHSEIKADSFKLSYGGETYITDKKLQADLITKINTNSLTLLFEKNDLLINRLPVQLHGIFEFLKDGYNMDFNLRSKETDLHDLITALPQEYLKYFDNTEIKGHTEIEASLKGNYSAATNDMPSLLFKMIVKDGFVSHNKAALPAKNLRLNLDARLPKLNTDSLYISIDSFFFNIEKDYFNSVILVRGLNVPYLKSSLQADMDLGNMAAAFGLKDMEFKGRYKLNFNADGAYTTGQRKGSLRKDTVITSIPKFNLESSLTNGFIKFAALPQGVEQISLKLNASCKDGIYEHTQLNVEDINAKVLSNFIKGHFKVTNEADFPLEGQLQTVFHLSDIKQFYPLDSLDLNGDLNIDINTKGRYNPAKSLFPVTTASLKLDNGSIKTKYYPSPLQKINVDATVINNTGKMNDLKVELKPVSFELDNLPFTVQASLQQFSDLRYAIASKGTLDLGKIYKVFAIEGYNVNGFIQTDLSLRGRQSDATAGRYERLFNKGTMKVRDIALTTEMLPKPFFINNGLFRFDQDKMWFDTFKAKYGNTNMVMNGYLFNVFNYAFKPKEALKGKFELSTPRFYVDEWMVFSGTPDASSSGSSSASGVVVIPANLDLNFTASAGKVLYQGIELYDFKGGLTVANGELALQETGFTLVDAPIVMDGTYKSNSPYKAYFDYHVKAETLDVKKAYNGIDIFRQMAPAAAKAEGQISLDYSLSGRLNASMMPVYPSLKGEGVISVQKVKMKGFRLMNAVSDATGKEGIKDPDLSKVDIKTKIANNIITIERVKMKVSGFRPRFEGQVSFDGKFNLHGRLGLPPFGIIGIPFSVTGNRDNPKVKLKRAKEGDELEEERDEEGEEVKMTDSTNNQ</sequence>
<name>A0A4Q7MUA3_9BACT</name>
<feature type="transmembrane region" description="Helical" evidence="2">
    <location>
        <begin position="9"/>
        <end position="30"/>
    </location>
</feature>
<keyword evidence="2" id="KW-0812">Transmembrane</keyword>